<protein>
    <submittedName>
        <fullName evidence="8">RNA polymerase sigma-70 factor, ECF subfamily</fullName>
    </submittedName>
</protein>
<dbReference type="Proteomes" id="UP000198921">
    <property type="component" value="Unassembled WGS sequence"/>
</dbReference>
<dbReference type="SUPFAM" id="SSF88659">
    <property type="entry name" value="Sigma3 and sigma4 domains of RNA polymerase sigma factors"/>
    <property type="match status" value="1"/>
</dbReference>
<dbReference type="AlphaFoldDB" id="A0A1H3Q3M6"/>
<dbReference type="InterPro" id="IPR013325">
    <property type="entry name" value="RNA_pol_sigma_r2"/>
</dbReference>
<dbReference type="InterPro" id="IPR014284">
    <property type="entry name" value="RNA_pol_sigma-70_dom"/>
</dbReference>
<dbReference type="PANTHER" id="PTHR30173:SF43">
    <property type="entry name" value="ECF RNA POLYMERASE SIGMA FACTOR SIGI-RELATED"/>
    <property type="match status" value="1"/>
</dbReference>
<dbReference type="InterPro" id="IPR013324">
    <property type="entry name" value="RNA_pol_sigma_r3/r4-like"/>
</dbReference>
<dbReference type="InterPro" id="IPR052704">
    <property type="entry name" value="ECF_Sigma-70_Domain"/>
</dbReference>
<dbReference type="Pfam" id="PF08281">
    <property type="entry name" value="Sigma70_r4_2"/>
    <property type="match status" value="1"/>
</dbReference>
<feature type="domain" description="RNA polymerase sigma factor 70 region 4 type 2" evidence="7">
    <location>
        <begin position="109"/>
        <end position="158"/>
    </location>
</feature>
<evidence type="ECO:0000313" key="9">
    <source>
        <dbReference type="Proteomes" id="UP000198921"/>
    </source>
</evidence>
<evidence type="ECO:0000259" key="7">
    <source>
        <dbReference type="Pfam" id="PF08281"/>
    </source>
</evidence>
<dbReference type="GO" id="GO:0003677">
    <property type="term" value="F:DNA binding"/>
    <property type="evidence" value="ECO:0007669"/>
    <property type="project" value="InterPro"/>
</dbReference>
<gene>
    <name evidence="8" type="ORF">SAMN05660209_04571</name>
</gene>
<dbReference type="InterPro" id="IPR013249">
    <property type="entry name" value="RNA_pol_sigma70_r4_t2"/>
</dbReference>
<reference evidence="9" key="1">
    <citation type="submission" date="2016-10" db="EMBL/GenBank/DDBJ databases">
        <authorList>
            <person name="Varghese N."/>
            <person name="Submissions S."/>
        </authorList>
    </citation>
    <scope>NUCLEOTIDE SEQUENCE [LARGE SCALE GENOMIC DNA]</scope>
    <source>
        <strain evidence="9">DSM 45422</strain>
    </source>
</reference>
<evidence type="ECO:0000256" key="5">
    <source>
        <dbReference type="ARBA" id="ARBA00023163"/>
    </source>
</evidence>
<keyword evidence="4" id="KW-0731">Sigma factor</keyword>
<dbReference type="InterPro" id="IPR036388">
    <property type="entry name" value="WH-like_DNA-bd_sf"/>
</dbReference>
<dbReference type="EMBL" id="FNOT01000019">
    <property type="protein sequence ID" value="SDZ07339.1"/>
    <property type="molecule type" value="Genomic_DNA"/>
</dbReference>
<dbReference type="InterPro" id="IPR007627">
    <property type="entry name" value="RNA_pol_sigma70_r2"/>
</dbReference>
<evidence type="ECO:0000256" key="2">
    <source>
        <dbReference type="ARBA" id="ARBA00011344"/>
    </source>
</evidence>
<evidence type="ECO:0000313" key="8">
    <source>
        <dbReference type="EMBL" id="SDZ07339.1"/>
    </source>
</evidence>
<accession>A0A1H3Q3M6</accession>
<dbReference type="Gene3D" id="1.10.10.10">
    <property type="entry name" value="Winged helix-like DNA-binding domain superfamily/Winged helix DNA-binding domain"/>
    <property type="match status" value="1"/>
</dbReference>
<evidence type="ECO:0000259" key="6">
    <source>
        <dbReference type="Pfam" id="PF04542"/>
    </source>
</evidence>
<sequence>MGGNDLLAARFEEHRDRLTAVAHRLLGSRAEAEDAVQEAWLRVSRAGTAGVENLGGWLTTVVARVALNQLRARAGRREDPLDDAPQARLHAVADPAEEAVLADSVGLALGVVLDRLAPAERLAFVLHDLFDVPFDEIAPIVDRSPAATRQLASRARRRVRAAGLPDATERRREVVAAFLDASRNGDFAALLALLHPEAVLRSDPVATGMGSAAEVRGATAVARFLSGRARAARLVLVDGTPGAVWSLRGTPQVVFAFTVADGAVTAIDLLADPPTLAGLELQPLPQR</sequence>
<name>A0A1H3Q3M6_9ACTN</name>
<evidence type="ECO:0000256" key="3">
    <source>
        <dbReference type="ARBA" id="ARBA00023015"/>
    </source>
</evidence>
<dbReference type="RefSeq" id="WP_091161335.1">
    <property type="nucleotide sequence ID" value="NZ_FNOT01000019.1"/>
</dbReference>
<dbReference type="SUPFAM" id="SSF54427">
    <property type="entry name" value="NTF2-like"/>
    <property type="match status" value="1"/>
</dbReference>
<dbReference type="SUPFAM" id="SSF88946">
    <property type="entry name" value="Sigma2 domain of RNA polymerase sigma factors"/>
    <property type="match status" value="1"/>
</dbReference>
<dbReference type="GO" id="GO:0006352">
    <property type="term" value="P:DNA-templated transcription initiation"/>
    <property type="evidence" value="ECO:0007669"/>
    <property type="project" value="InterPro"/>
</dbReference>
<dbReference type="Gene3D" id="1.10.1740.10">
    <property type="match status" value="1"/>
</dbReference>
<evidence type="ECO:0000256" key="1">
    <source>
        <dbReference type="ARBA" id="ARBA00010641"/>
    </source>
</evidence>
<dbReference type="NCBIfam" id="TIGR02937">
    <property type="entry name" value="sigma70-ECF"/>
    <property type="match status" value="1"/>
</dbReference>
<proteinExistence type="inferred from homology"/>
<comment type="subunit">
    <text evidence="2">Interacts transiently with the RNA polymerase catalytic core formed by RpoA, RpoB, RpoC and RpoZ (2 alpha, 1 beta, 1 beta' and 1 omega subunit) to form the RNA polymerase holoenzyme that can initiate transcription.</text>
</comment>
<comment type="similarity">
    <text evidence="1">Belongs to the sigma-70 factor family. ECF subfamily.</text>
</comment>
<dbReference type="PANTHER" id="PTHR30173">
    <property type="entry name" value="SIGMA 19 FACTOR"/>
    <property type="match status" value="1"/>
</dbReference>
<dbReference type="STRING" id="1137993.SAMN05660209_04571"/>
<keyword evidence="3" id="KW-0805">Transcription regulation</keyword>
<keyword evidence="5" id="KW-0804">Transcription</keyword>
<dbReference type="InterPro" id="IPR032710">
    <property type="entry name" value="NTF2-like_dom_sf"/>
</dbReference>
<dbReference type="GO" id="GO:0016987">
    <property type="term" value="F:sigma factor activity"/>
    <property type="evidence" value="ECO:0007669"/>
    <property type="project" value="UniProtKB-KW"/>
</dbReference>
<keyword evidence="9" id="KW-1185">Reference proteome</keyword>
<organism evidence="8 9">
    <name type="scientific">Geodermatophilus africanus</name>
    <dbReference type="NCBI Taxonomy" id="1137993"/>
    <lineage>
        <taxon>Bacteria</taxon>
        <taxon>Bacillati</taxon>
        <taxon>Actinomycetota</taxon>
        <taxon>Actinomycetes</taxon>
        <taxon>Geodermatophilales</taxon>
        <taxon>Geodermatophilaceae</taxon>
        <taxon>Geodermatophilus</taxon>
    </lineage>
</organism>
<dbReference type="OrthoDB" id="3211555at2"/>
<feature type="domain" description="RNA polymerase sigma-70 region 2" evidence="6">
    <location>
        <begin position="11"/>
        <end position="74"/>
    </location>
</feature>
<dbReference type="Pfam" id="PF04542">
    <property type="entry name" value="Sigma70_r2"/>
    <property type="match status" value="1"/>
</dbReference>
<evidence type="ECO:0000256" key="4">
    <source>
        <dbReference type="ARBA" id="ARBA00023082"/>
    </source>
</evidence>
<dbReference type="Gene3D" id="3.10.450.50">
    <property type="match status" value="1"/>
</dbReference>